<dbReference type="PANTHER" id="PTHR43763:SF6">
    <property type="entry name" value="XAA-PRO AMINOPEPTIDASE 1"/>
    <property type="match status" value="1"/>
</dbReference>
<proteinExistence type="inferred from homology"/>
<dbReference type="InterPro" id="IPR050422">
    <property type="entry name" value="X-Pro_aminopeptidase_P"/>
</dbReference>
<dbReference type="GO" id="GO:0005737">
    <property type="term" value="C:cytoplasm"/>
    <property type="evidence" value="ECO:0007669"/>
    <property type="project" value="UniProtKB-ARBA"/>
</dbReference>
<dbReference type="STRING" id="637905.SVI_0851"/>
<feature type="domain" description="Peptidase M24 C-terminal" evidence="6">
    <location>
        <begin position="535"/>
        <end position="595"/>
    </location>
</feature>
<dbReference type="InterPro" id="IPR033740">
    <property type="entry name" value="Pept_M24B"/>
</dbReference>
<evidence type="ECO:0000313" key="8">
    <source>
        <dbReference type="Proteomes" id="UP000002350"/>
    </source>
</evidence>
<evidence type="ECO:0000259" key="4">
    <source>
        <dbReference type="Pfam" id="PF00557"/>
    </source>
</evidence>
<accession>D4ZGM3</accession>
<dbReference type="SUPFAM" id="SSF53092">
    <property type="entry name" value="Creatinase/prolidase N-terminal domain"/>
    <property type="match status" value="1"/>
</dbReference>
<dbReference type="OrthoDB" id="9806388at2"/>
<dbReference type="GO" id="GO:0046872">
    <property type="term" value="F:metal ion binding"/>
    <property type="evidence" value="ECO:0007669"/>
    <property type="project" value="UniProtKB-KW"/>
</dbReference>
<evidence type="ECO:0000256" key="3">
    <source>
        <dbReference type="ARBA" id="ARBA00022801"/>
    </source>
</evidence>
<reference evidence="8" key="1">
    <citation type="journal article" date="2010" name="Mol. Biosyst.">
        <title>Complete genome sequence and comparative analysis of Shewanella violacea, a psychrophilic and piezophilic bacterium from deep sea floor sediments.</title>
        <authorList>
            <person name="Aono E."/>
            <person name="Baba T."/>
            <person name="Ara T."/>
            <person name="Nishi T."/>
            <person name="Nakamichi T."/>
            <person name="Inamoto E."/>
            <person name="Toyonaga H."/>
            <person name="Hasegawa M."/>
            <person name="Takai Y."/>
            <person name="Okumura Y."/>
            <person name="Baba M."/>
            <person name="Tomita M."/>
            <person name="Kato C."/>
            <person name="Oshima T."/>
            <person name="Nakasone K."/>
            <person name="Mori H."/>
        </authorList>
    </citation>
    <scope>NUCLEOTIDE SEQUENCE [LARGE SCALE GENOMIC DNA]</scope>
    <source>
        <strain evidence="8">JCM 10179 / CIP 106290 / LMG 19151 / DSS12</strain>
    </source>
</reference>
<dbReference type="Gene3D" id="3.90.230.10">
    <property type="entry name" value="Creatinase/methionine aminopeptidase superfamily"/>
    <property type="match status" value="1"/>
</dbReference>
<dbReference type="MEROPS" id="M24.009"/>
<dbReference type="InterPro" id="IPR000994">
    <property type="entry name" value="Pept_M24"/>
</dbReference>
<dbReference type="InterPro" id="IPR029149">
    <property type="entry name" value="Creatin/AminoP/Spt16_N"/>
</dbReference>
<dbReference type="Pfam" id="PF00557">
    <property type="entry name" value="Peptidase_M24"/>
    <property type="match status" value="1"/>
</dbReference>
<keyword evidence="3" id="KW-0378">Hydrolase</keyword>
<gene>
    <name evidence="7" type="ordered locus">SVI_0851</name>
</gene>
<organism evidence="7 8">
    <name type="scientific">Shewanella violacea (strain JCM 10179 / CIP 106290 / LMG 19151 / DSS12)</name>
    <dbReference type="NCBI Taxonomy" id="637905"/>
    <lineage>
        <taxon>Bacteria</taxon>
        <taxon>Pseudomonadati</taxon>
        <taxon>Pseudomonadota</taxon>
        <taxon>Gammaproteobacteria</taxon>
        <taxon>Alteromonadales</taxon>
        <taxon>Shewanellaceae</taxon>
        <taxon>Shewanella</taxon>
    </lineage>
</organism>
<dbReference type="Proteomes" id="UP000002350">
    <property type="component" value="Chromosome"/>
</dbReference>
<sequence>MPQSIAARLDAVRSEMAKANLDAFIIPRADEYLGEYVPQRNERMQWISNFTGSAGMIIILKESAAIFVDGRYTVQVKLQVDGELFQYMSLTDTPQIQWLTTSLDADARVGYDPRLHPLSWQKSADSQLNKAQMALVAVDENPIDLHWQDRPLASSAPAILFDEKRAGKTSQQKRQEIGALVAKSGADMALITSLDSFCWLLNIRGNDVPRLPVILGAALLTANGDMTLFTDIHKLPSGTSEHVGSGVSFRAESELKHALGELSGVKLLADPNSSNAWSQLAAEQAGAILIPGFDPVSLAKAQKNTTELAGMRASHIRDGVAVSRFLAWLDNEVEAEHFHDEGVLADKLESFRLEDELYKEPSFDTISAVGANAAMCHYNHNNGIPATMTKNSIYLVDSGAQYLDGTTDVTRTIAIGEVTSEHKKMVTLVLKGHIALDQAKFPRGTTGQQLDGFARQYLWQHGFDYDHGTGHGVGHFLNVHEGPQRIAKNSNDVALLPGMVVSNEPGYYRAEEFGIRLENLVAVRPCEALANAEREMFEFEALTLIPMDSRLIDKSLLTDIELNWFNDYHQLVYKTLSPLMQGRELTWLENATKAI</sequence>
<dbReference type="FunFam" id="3.90.230.10:FF:000009">
    <property type="entry name" value="xaa-Pro aminopeptidase 2"/>
    <property type="match status" value="1"/>
</dbReference>
<keyword evidence="7" id="KW-0031">Aminopeptidase</keyword>
<dbReference type="Pfam" id="PF16188">
    <property type="entry name" value="Peptidase_M24_C"/>
    <property type="match status" value="1"/>
</dbReference>
<dbReference type="Pfam" id="PF16189">
    <property type="entry name" value="Creatinase_N_2"/>
    <property type="match status" value="1"/>
</dbReference>
<dbReference type="CDD" id="cd01085">
    <property type="entry name" value="APP"/>
    <property type="match status" value="1"/>
</dbReference>
<feature type="domain" description="Peptidase M24" evidence="4">
    <location>
        <begin position="310"/>
        <end position="524"/>
    </location>
</feature>
<evidence type="ECO:0000259" key="5">
    <source>
        <dbReference type="Pfam" id="PF01321"/>
    </source>
</evidence>
<comment type="similarity">
    <text evidence="1">Belongs to the peptidase M24B family.</text>
</comment>
<protein>
    <submittedName>
        <fullName evidence="7">Aminopeptidase P, putative</fullName>
    </submittedName>
</protein>
<dbReference type="eggNOG" id="COG0006">
    <property type="taxonomic scope" value="Bacteria"/>
</dbReference>
<keyword evidence="2" id="KW-0479">Metal-binding</keyword>
<evidence type="ECO:0000313" key="7">
    <source>
        <dbReference type="EMBL" id="BAJ00822.1"/>
    </source>
</evidence>
<evidence type="ECO:0000256" key="1">
    <source>
        <dbReference type="ARBA" id="ARBA00008766"/>
    </source>
</evidence>
<dbReference type="PANTHER" id="PTHR43763">
    <property type="entry name" value="XAA-PRO AMINOPEPTIDASE 1"/>
    <property type="match status" value="1"/>
</dbReference>
<dbReference type="InterPro" id="IPR000587">
    <property type="entry name" value="Creatinase_N"/>
</dbReference>
<dbReference type="SUPFAM" id="SSF55920">
    <property type="entry name" value="Creatinase/aminopeptidase"/>
    <property type="match status" value="1"/>
</dbReference>
<evidence type="ECO:0000259" key="6">
    <source>
        <dbReference type="Pfam" id="PF16188"/>
    </source>
</evidence>
<dbReference type="AlphaFoldDB" id="D4ZGM3"/>
<dbReference type="HOGENOM" id="CLU_011781_2_1_6"/>
<dbReference type="InterPro" id="IPR032416">
    <property type="entry name" value="Peptidase_M24_C"/>
</dbReference>
<feature type="domain" description="Creatinase N-terminal" evidence="5">
    <location>
        <begin position="8"/>
        <end position="133"/>
    </location>
</feature>
<dbReference type="Pfam" id="PF01321">
    <property type="entry name" value="Creatinase_N"/>
    <property type="match status" value="1"/>
</dbReference>
<keyword evidence="8" id="KW-1185">Reference proteome</keyword>
<evidence type="ECO:0000256" key="2">
    <source>
        <dbReference type="ARBA" id="ARBA00022723"/>
    </source>
</evidence>
<keyword evidence="7" id="KW-0645">Protease</keyword>
<dbReference type="KEGG" id="svo:SVI_0851"/>
<dbReference type="InterPro" id="IPR036005">
    <property type="entry name" value="Creatinase/aminopeptidase-like"/>
</dbReference>
<dbReference type="EMBL" id="AP011177">
    <property type="protein sequence ID" value="BAJ00822.1"/>
    <property type="molecule type" value="Genomic_DNA"/>
</dbReference>
<dbReference type="RefSeq" id="WP_013050133.1">
    <property type="nucleotide sequence ID" value="NC_014012.1"/>
</dbReference>
<name>D4ZGM3_SHEVD</name>
<dbReference type="GO" id="GO:0070006">
    <property type="term" value="F:metalloaminopeptidase activity"/>
    <property type="evidence" value="ECO:0007669"/>
    <property type="project" value="InterPro"/>
</dbReference>
<dbReference type="Gene3D" id="3.40.350.10">
    <property type="entry name" value="Creatinase/prolidase N-terminal domain"/>
    <property type="match status" value="2"/>
</dbReference>